<gene>
    <name evidence="1" type="ORF">L1987_83794</name>
</gene>
<keyword evidence="2" id="KW-1185">Reference proteome</keyword>
<evidence type="ECO:0000313" key="2">
    <source>
        <dbReference type="Proteomes" id="UP001056120"/>
    </source>
</evidence>
<dbReference type="EMBL" id="CM042045">
    <property type="protein sequence ID" value="KAI3683291.1"/>
    <property type="molecule type" value="Genomic_DNA"/>
</dbReference>
<comment type="caution">
    <text evidence="1">The sequence shown here is derived from an EMBL/GenBank/DDBJ whole genome shotgun (WGS) entry which is preliminary data.</text>
</comment>
<reference evidence="2" key="1">
    <citation type="journal article" date="2022" name="Mol. Ecol. Resour.">
        <title>The genomes of chicory, endive, great burdock and yacon provide insights into Asteraceae palaeo-polyploidization history and plant inulin production.</title>
        <authorList>
            <person name="Fan W."/>
            <person name="Wang S."/>
            <person name="Wang H."/>
            <person name="Wang A."/>
            <person name="Jiang F."/>
            <person name="Liu H."/>
            <person name="Zhao H."/>
            <person name="Xu D."/>
            <person name="Zhang Y."/>
        </authorList>
    </citation>
    <scope>NUCLEOTIDE SEQUENCE [LARGE SCALE GENOMIC DNA]</scope>
    <source>
        <strain evidence="2">cv. Yunnan</strain>
    </source>
</reference>
<accession>A0ACB8YDK5</accession>
<proteinExistence type="predicted"/>
<protein>
    <submittedName>
        <fullName evidence="1">Uncharacterized protein</fullName>
    </submittedName>
</protein>
<name>A0ACB8YDK5_9ASTR</name>
<organism evidence="1 2">
    <name type="scientific">Smallanthus sonchifolius</name>
    <dbReference type="NCBI Taxonomy" id="185202"/>
    <lineage>
        <taxon>Eukaryota</taxon>
        <taxon>Viridiplantae</taxon>
        <taxon>Streptophyta</taxon>
        <taxon>Embryophyta</taxon>
        <taxon>Tracheophyta</taxon>
        <taxon>Spermatophyta</taxon>
        <taxon>Magnoliopsida</taxon>
        <taxon>eudicotyledons</taxon>
        <taxon>Gunneridae</taxon>
        <taxon>Pentapetalae</taxon>
        <taxon>asterids</taxon>
        <taxon>campanulids</taxon>
        <taxon>Asterales</taxon>
        <taxon>Asteraceae</taxon>
        <taxon>Asteroideae</taxon>
        <taxon>Heliantheae alliance</taxon>
        <taxon>Millerieae</taxon>
        <taxon>Smallanthus</taxon>
    </lineage>
</organism>
<reference evidence="1 2" key="2">
    <citation type="journal article" date="2022" name="Mol. Ecol. Resour.">
        <title>The genomes of chicory, endive, great burdock and yacon provide insights into Asteraceae paleo-polyploidization history and plant inulin production.</title>
        <authorList>
            <person name="Fan W."/>
            <person name="Wang S."/>
            <person name="Wang H."/>
            <person name="Wang A."/>
            <person name="Jiang F."/>
            <person name="Liu H."/>
            <person name="Zhao H."/>
            <person name="Xu D."/>
            <person name="Zhang Y."/>
        </authorList>
    </citation>
    <scope>NUCLEOTIDE SEQUENCE [LARGE SCALE GENOMIC DNA]</scope>
    <source>
        <strain evidence="2">cv. Yunnan</strain>
        <tissue evidence="1">Leaves</tissue>
    </source>
</reference>
<evidence type="ECO:0000313" key="1">
    <source>
        <dbReference type="EMBL" id="KAI3683291.1"/>
    </source>
</evidence>
<dbReference type="Proteomes" id="UP001056120">
    <property type="component" value="Linkage Group LG28"/>
</dbReference>
<sequence length="369" mass="41859">MKNKSQHLNGNLLPPSGWNSNSGFLLNQENAKTEQSGSTMVPANWVDSGHFSHDISKMPDNPPKYSGHRRAHSEIVTLPDDISFDSDLGVVGCFNGPEEPEEDLFSMYIDVDNKFNSSSCLEVQTSRTMTTVPPATGPPEIYVHGSGDRHKVKHQHSVSMDCSTTFNPEDIHLTDAKKSMSEAKLDELALVDPKRAKRIWANRQSAARSKERKMRYIAELEREVQILQTEATSLSAQLTLLQRDVHGLTVENNELKLRLQTMEQQVHLQDALTDALKKEIHHLKLLTGQSLTNGGPMVNFPLLFGPDPRFNPNHQAMHTMLTAQQFQQLQVQSRNHHHHLLQPPQLHPFHRQQQLHQLQQQQKQHRNLG</sequence>